<keyword evidence="1" id="KW-0862">Zinc</keyword>
<dbReference type="AlphaFoldDB" id="A0A7J7CT29"/>
<dbReference type="EMBL" id="JAAARO010000014">
    <property type="protein sequence ID" value="KAF5737036.1"/>
    <property type="molecule type" value="Genomic_DNA"/>
</dbReference>
<evidence type="ECO:0000256" key="1">
    <source>
        <dbReference type="PROSITE-ProRule" id="PRU00042"/>
    </source>
</evidence>
<feature type="domain" description="C2H2-type" evidence="3">
    <location>
        <begin position="69"/>
        <end position="96"/>
    </location>
</feature>
<dbReference type="InterPro" id="IPR044299">
    <property type="entry name" value="GIS3/ZFP5/ZFP6"/>
</dbReference>
<dbReference type="GO" id="GO:0009736">
    <property type="term" value="P:cytokinin-activated signaling pathway"/>
    <property type="evidence" value="ECO:0007669"/>
    <property type="project" value="TreeGrafter"/>
</dbReference>
<dbReference type="PANTHER" id="PTHR46353:SF23">
    <property type="entry name" value="C2H2 ZINC FINGER-CONTAINING PROTEIN-RELATED"/>
    <property type="match status" value="1"/>
</dbReference>
<dbReference type="GO" id="GO:0010090">
    <property type="term" value="P:trichome morphogenesis"/>
    <property type="evidence" value="ECO:0007669"/>
    <property type="project" value="InterPro"/>
</dbReference>
<evidence type="ECO:0000313" key="4">
    <source>
        <dbReference type="EMBL" id="KAF5737036.1"/>
    </source>
</evidence>
<dbReference type="GO" id="GO:0009740">
    <property type="term" value="P:gibberellic acid mediated signaling pathway"/>
    <property type="evidence" value="ECO:0007669"/>
    <property type="project" value="TreeGrafter"/>
</dbReference>
<dbReference type="InterPro" id="IPR013087">
    <property type="entry name" value="Znf_C2H2_type"/>
</dbReference>
<dbReference type="PROSITE" id="PS00028">
    <property type="entry name" value="ZINC_FINGER_C2H2_1"/>
    <property type="match status" value="1"/>
</dbReference>
<sequence length="190" mass="20871">MINRKSGSHIHKLRLSMSRSSNANISSPDDNQENPPSASALKLFGFPVTGCVGAPTTAAPRDDVYIKRFECQYCHRGFANSQALGGHQNAHRKERQRAHFNLSDHHHHQRYATTGTVVAGHSVRSWPFISSSGSVKGPANDKDGLGLPRQLSYSGPVRMGPIRTHLKNSVEVDDGEDVDLHLRLAPFKTT</sequence>
<dbReference type="GO" id="GO:0008270">
    <property type="term" value="F:zinc ion binding"/>
    <property type="evidence" value="ECO:0007669"/>
    <property type="project" value="UniProtKB-KW"/>
</dbReference>
<feature type="region of interest" description="Disordered" evidence="2">
    <location>
        <begin position="17"/>
        <end position="39"/>
    </location>
</feature>
<dbReference type="SUPFAM" id="SSF57667">
    <property type="entry name" value="beta-beta-alpha zinc fingers"/>
    <property type="match status" value="1"/>
</dbReference>
<keyword evidence="5" id="KW-1185">Reference proteome</keyword>
<dbReference type="Proteomes" id="UP000593562">
    <property type="component" value="Unassembled WGS sequence"/>
</dbReference>
<name>A0A7J7CT29_TRIWF</name>
<gene>
    <name evidence="4" type="ORF">HS088_TW14G01192</name>
</gene>
<dbReference type="PANTHER" id="PTHR46353">
    <property type="entry name" value="ZINC FINGER PROTEIN 5"/>
    <property type="match status" value="1"/>
</dbReference>
<evidence type="ECO:0000259" key="3">
    <source>
        <dbReference type="PROSITE" id="PS50157"/>
    </source>
</evidence>
<evidence type="ECO:0000313" key="5">
    <source>
        <dbReference type="Proteomes" id="UP000593562"/>
    </source>
</evidence>
<reference evidence="4 5" key="1">
    <citation type="journal article" date="2020" name="Nat. Commun.">
        <title>Genome of Tripterygium wilfordii and identification of cytochrome P450 involved in triptolide biosynthesis.</title>
        <authorList>
            <person name="Tu L."/>
            <person name="Su P."/>
            <person name="Zhang Z."/>
            <person name="Gao L."/>
            <person name="Wang J."/>
            <person name="Hu T."/>
            <person name="Zhou J."/>
            <person name="Zhang Y."/>
            <person name="Zhao Y."/>
            <person name="Liu Y."/>
            <person name="Song Y."/>
            <person name="Tong Y."/>
            <person name="Lu Y."/>
            <person name="Yang J."/>
            <person name="Xu C."/>
            <person name="Jia M."/>
            <person name="Peters R.J."/>
            <person name="Huang L."/>
            <person name="Gao W."/>
        </authorList>
    </citation>
    <scope>NUCLEOTIDE SEQUENCE [LARGE SCALE GENOMIC DNA]</scope>
    <source>
        <strain evidence="5">cv. XIE 37</strain>
        <tissue evidence="4">Leaf</tissue>
    </source>
</reference>
<dbReference type="PROSITE" id="PS50157">
    <property type="entry name" value="ZINC_FINGER_C2H2_2"/>
    <property type="match status" value="1"/>
</dbReference>
<feature type="compositionally biased region" description="Low complexity" evidence="2">
    <location>
        <begin position="17"/>
        <end position="27"/>
    </location>
</feature>
<organism evidence="4 5">
    <name type="scientific">Tripterygium wilfordii</name>
    <name type="common">Thunder God vine</name>
    <dbReference type="NCBI Taxonomy" id="458696"/>
    <lineage>
        <taxon>Eukaryota</taxon>
        <taxon>Viridiplantae</taxon>
        <taxon>Streptophyta</taxon>
        <taxon>Embryophyta</taxon>
        <taxon>Tracheophyta</taxon>
        <taxon>Spermatophyta</taxon>
        <taxon>Magnoliopsida</taxon>
        <taxon>eudicotyledons</taxon>
        <taxon>Gunneridae</taxon>
        <taxon>Pentapetalae</taxon>
        <taxon>rosids</taxon>
        <taxon>fabids</taxon>
        <taxon>Celastrales</taxon>
        <taxon>Celastraceae</taxon>
        <taxon>Tripterygium</taxon>
    </lineage>
</organism>
<dbReference type="Pfam" id="PF13912">
    <property type="entry name" value="zf-C2H2_6"/>
    <property type="match status" value="1"/>
</dbReference>
<dbReference type="GO" id="GO:0000976">
    <property type="term" value="F:transcription cis-regulatory region binding"/>
    <property type="evidence" value="ECO:0007669"/>
    <property type="project" value="TreeGrafter"/>
</dbReference>
<keyword evidence="1" id="KW-0479">Metal-binding</keyword>
<accession>A0A7J7CT29</accession>
<dbReference type="GO" id="GO:0003700">
    <property type="term" value="F:DNA-binding transcription factor activity"/>
    <property type="evidence" value="ECO:0007669"/>
    <property type="project" value="TreeGrafter"/>
</dbReference>
<protein>
    <recommendedName>
        <fullName evidence="3">C2H2-type domain-containing protein</fullName>
    </recommendedName>
</protein>
<dbReference type="InParanoid" id="A0A7J7CT29"/>
<proteinExistence type="predicted"/>
<dbReference type="InterPro" id="IPR036236">
    <property type="entry name" value="Znf_C2H2_sf"/>
</dbReference>
<keyword evidence="1" id="KW-0863">Zinc-finger</keyword>
<feature type="region of interest" description="Disordered" evidence="2">
    <location>
        <begin position="130"/>
        <end position="158"/>
    </location>
</feature>
<dbReference type="Gene3D" id="3.30.160.60">
    <property type="entry name" value="Classic Zinc Finger"/>
    <property type="match status" value="1"/>
</dbReference>
<comment type="caution">
    <text evidence="4">The sequence shown here is derived from an EMBL/GenBank/DDBJ whole genome shotgun (WGS) entry which is preliminary data.</text>
</comment>
<evidence type="ECO:0000256" key="2">
    <source>
        <dbReference type="SAM" id="MobiDB-lite"/>
    </source>
</evidence>
<dbReference type="GO" id="GO:0005634">
    <property type="term" value="C:nucleus"/>
    <property type="evidence" value="ECO:0007669"/>
    <property type="project" value="TreeGrafter"/>
</dbReference>